<proteinExistence type="predicted"/>
<protein>
    <submittedName>
        <fullName evidence="1">Uncharacterized protein</fullName>
    </submittedName>
</protein>
<evidence type="ECO:0000313" key="2">
    <source>
        <dbReference type="Proteomes" id="UP001152531"/>
    </source>
</evidence>
<dbReference type="Proteomes" id="UP001152531">
    <property type="component" value="Unassembled WGS sequence"/>
</dbReference>
<reference evidence="1" key="1">
    <citation type="submission" date="2022-06" db="EMBL/GenBank/DDBJ databases">
        <authorList>
            <person name="Legras J.-L."/>
            <person name="Devillers H."/>
            <person name="Grondin C."/>
        </authorList>
    </citation>
    <scope>NUCLEOTIDE SEQUENCE</scope>
    <source>
        <strain evidence="1">CLIB 1444</strain>
    </source>
</reference>
<dbReference type="EMBL" id="CALSDN010000007">
    <property type="protein sequence ID" value="CAH6721936.1"/>
    <property type="molecule type" value="Genomic_DNA"/>
</dbReference>
<name>A0ACA9YB15_9ASCO</name>
<keyword evidence="2" id="KW-1185">Reference proteome</keyword>
<comment type="caution">
    <text evidence="1">The sequence shown here is derived from an EMBL/GenBank/DDBJ whole genome shotgun (WGS) entry which is preliminary data.</text>
</comment>
<organism evidence="1 2">
    <name type="scientific">[Candida] jaroonii</name>
    <dbReference type="NCBI Taxonomy" id="467808"/>
    <lineage>
        <taxon>Eukaryota</taxon>
        <taxon>Fungi</taxon>
        <taxon>Dikarya</taxon>
        <taxon>Ascomycota</taxon>
        <taxon>Saccharomycotina</taxon>
        <taxon>Pichiomycetes</taxon>
        <taxon>Debaryomycetaceae</taxon>
        <taxon>Yamadazyma</taxon>
    </lineage>
</organism>
<accession>A0ACA9YB15</accession>
<evidence type="ECO:0000313" key="1">
    <source>
        <dbReference type="EMBL" id="CAH6721936.1"/>
    </source>
</evidence>
<gene>
    <name evidence="1" type="ORF">CLIB1444_07S05798</name>
</gene>
<sequence length="654" mass="75336">MLRIKPLSRCLVRVPRLTFRLYSDQKYNKYKNIEEFNNSKTEYNFNKKFDNLKTQNSDDIHSKVYEAMEQEEQININEMIEKDPRLQGIEPNSPEYKELLDEINHEYRRERERQNNSEERREKFKAIGGGLSVAVGLVMVHQFMFNWDWYKARVFKSWYDIDEDKLKTKKNSKDFSFLKSKLQDIIKGDFIANCKDSESSTGLYLFGSQNNQKLPTRIPFFDDMTIKDVEIDNDLLVVIDDYGKLYQTTGSKTPELIKLPFKVEKCHISPEYLYLLTSKGELSITPRIDKSLDFEGSRSRNWLGVSQQYDNNYISFFEDKINLLNKGEKIQDIAGGISHLLMLTNKGRVFTMKTNEGDNFGQFGLPQYSPINDPKIPVNKPFELTLLNNEIKVTRSNKSIQPRFFTSIASGNHHNIVSDSNGNVWTWGKNSYGQCGKDVSYKTSVQSVPERILSLDDFTYICKKQYPKVKSENFSVEQVYANAETSLIKLNYRDGNNIDDLVLSMGNGVKGQLGINRFLHVSNTPKIIKSIINSEFNEEKEELQRISVDSITCGKNHTIMKLNNVTDQKDVVVFGDNEFGQLGNGKLIKTSKPSSIPKLIEPEDLGSKDISNLTRKINDPNNRLQLKSLKIKKTQVTQTIKACGDSSVIYYKRT</sequence>